<feature type="domain" description="AMP-dependent synthetase/ligase" evidence="6">
    <location>
        <begin position="48"/>
        <end position="404"/>
    </location>
</feature>
<evidence type="ECO:0000256" key="1">
    <source>
        <dbReference type="ARBA" id="ARBA00006432"/>
    </source>
</evidence>
<accession>A0A552AK14</accession>
<evidence type="ECO:0000256" key="4">
    <source>
        <dbReference type="ARBA" id="ARBA00023098"/>
    </source>
</evidence>
<evidence type="ECO:0000259" key="7">
    <source>
        <dbReference type="Pfam" id="PF23024"/>
    </source>
</evidence>
<dbReference type="GO" id="GO:0006633">
    <property type="term" value="P:fatty acid biosynthetic process"/>
    <property type="evidence" value="ECO:0007669"/>
    <property type="project" value="TreeGrafter"/>
</dbReference>
<dbReference type="PANTHER" id="PTHR22754:SF32">
    <property type="entry name" value="DISCO-INTERACTING PROTEIN 2"/>
    <property type="match status" value="1"/>
</dbReference>
<comment type="similarity">
    <text evidence="1">Belongs to the ATP-dependent AMP-binding enzyme family.</text>
</comment>
<evidence type="ECO:0000256" key="2">
    <source>
        <dbReference type="ARBA" id="ARBA00022598"/>
    </source>
</evidence>
<reference evidence="8 9" key="1">
    <citation type="submission" date="2019-01" db="EMBL/GenBank/DDBJ databases">
        <title>Coherence of Microcystis species and biogeography revealed through population genomics.</title>
        <authorList>
            <person name="Perez-Carrascal O.M."/>
            <person name="Terrat Y."/>
            <person name="Giani A."/>
            <person name="Fortin N."/>
            <person name="Tromas N."/>
            <person name="Shapiro B.J."/>
        </authorList>
    </citation>
    <scope>NUCLEOTIDE SEQUENCE [LARGE SCALE GENOMIC DNA]</scope>
    <source>
        <strain evidence="8">Ma_OC_H_19870700_S124</strain>
    </source>
</reference>
<dbReference type="InterPro" id="IPR040097">
    <property type="entry name" value="FAAL/FAAC"/>
</dbReference>
<protein>
    <submittedName>
        <fullName evidence="8">Fatty acyl-AMP ligase</fullName>
    </submittedName>
</protein>
<dbReference type="InterPro" id="IPR045851">
    <property type="entry name" value="AMP-bd_C_sf"/>
</dbReference>
<dbReference type="GO" id="GO:0016874">
    <property type="term" value="F:ligase activity"/>
    <property type="evidence" value="ECO:0007669"/>
    <property type="project" value="UniProtKB-KW"/>
</dbReference>
<evidence type="ECO:0000313" key="8">
    <source>
        <dbReference type="EMBL" id="TRT85750.1"/>
    </source>
</evidence>
<name>A0A552AK14_MICAE</name>
<dbReference type="Gene3D" id="3.30.300.30">
    <property type="match status" value="1"/>
</dbReference>
<dbReference type="GO" id="GO:0070566">
    <property type="term" value="F:adenylyltransferase activity"/>
    <property type="evidence" value="ECO:0007669"/>
    <property type="project" value="TreeGrafter"/>
</dbReference>
<dbReference type="AlphaFoldDB" id="A0A552AK14"/>
<feature type="transmembrane region" description="Helical" evidence="5">
    <location>
        <begin position="75"/>
        <end position="102"/>
    </location>
</feature>
<dbReference type="InterPro" id="IPR020845">
    <property type="entry name" value="AMP-binding_CS"/>
</dbReference>
<keyword evidence="2 8" id="KW-0436">Ligase</keyword>
<keyword evidence="5" id="KW-0812">Transmembrane</keyword>
<proteinExistence type="inferred from homology"/>
<organism evidence="8 9">
    <name type="scientific">Microcystis aeruginosa Ma_OC_H_19870700_S124</name>
    <dbReference type="NCBI Taxonomy" id="2486262"/>
    <lineage>
        <taxon>Bacteria</taxon>
        <taxon>Bacillati</taxon>
        <taxon>Cyanobacteriota</taxon>
        <taxon>Cyanophyceae</taxon>
        <taxon>Oscillatoriophycideae</taxon>
        <taxon>Chroococcales</taxon>
        <taxon>Microcystaceae</taxon>
        <taxon>Microcystis</taxon>
    </lineage>
</organism>
<dbReference type="PANTHER" id="PTHR22754">
    <property type="entry name" value="DISCO-INTERACTING PROTEIN 2 DIP2 -RELATED"/>
    <property type="match status" value="1"/>
</dbReference>
<dbReference type="PROSITE" id="PS00455">
    <property type="entry name" value="AMP_BINDING"/>
    <property type="match status" value="1"/>
</dbReference>
<dbReference type="Proteomes" id="UP000316280">
    <property type="component" value="Unassembled WGS sequence"/>
</dbReference>
<dbReference type="EMBL" id="SFBR01000104">
    <property type="protein sequence ID" value="TRT85750.1"/>
    <property type="molecule type" value="Genomic_DNA"/>
</dbReference>
<evidence type="ECO:0000256" key="3">
    <source>
        <dbReference type="ARBA" id="ARBA00022832"/>
    </source>
</evidence>
<comment type="caution">
    <text evidence="8">The sequence shown here is derived from an EMBL/GenBank/DDBJ whole genome shotgun (WGS) entry which is preliminary data.</text>
</comment>
<keyword evidence="4" id="KW-0443">Lipid metabolism</keyword>
<dbReference type="CDD" id="cd05931">
    <property type="entry name" value="FAAL"/>
    <property type="match status" value="1"/>
</dbReference>
<dbReference type="Gene3D" id="3.40.50.12780">
    <property type="entry name" value="N-terminal domain of ligase-like"/>
    <property type="match status" value="1"/>
</dbReference>
<evidence type="ECO:0000259" key="6">
    <source>
        <dbReference type="Pfam" id="PF00501"/>
    </source>
</evidence>
<dbReference type="GO" id="GO:0071766">
    <property type="term" value="P:Actinobacterium-type cell wall biogenesis"/>
    <property type="evidence" value="ECO:0007669"/>
    <property type="project" value="UniProtKB-ARBA"/>
</dbReference>
<dbReference type="SUPFAM" id="SSF56801">
    <property type="entry name" value="Acetyl-CoA synthetase-like"/>
    <property type="match status" value="1"/>
</dbReference>
<dbReference type="GO" id="GO:0005886">
    <property type="term" value="C:plasma membrane"/>
    <property type="evidence" value="ECO:0007669"/>
    <property type="project" value="TreeGrafter"/>
</dbReference>
<feature type="domain" description="AMP-binding enzyme C-terminal" evidence="7">
    <location>
        <begin position="447"/>
        <end position="560"/>
    </location>
</feature>
<keyword evidence="5" id="KW-0472">Membrane</keyword>
<gene>
    <name evidence="8" type="ORF">EWV63_12335</name>
</gene>
<evidence type="ECO:0000313" key="9">
    <source>
        <dbReference type="Proteomes" id="UP000316280"/>
    </source>
</evidence>
<dbReference type="InterPro" id="IPR025110">
    <property type="entry name" value="AMP-bd_C"/>
</dbReference>
<dbReference type="Pfam" id="PF23024">
    <property type="entry name" value="AMP-dom_DIP2-like"/>
    <property type="match status" value="1"/>
</dbReference>
<dbReference type="Pfam" id="PF00501">
    <property type="entry name" value="AMP-binding"/>
    <property type="match status" value="1"/>
</dbReference>
<evidence type="ECO:0000256" key="5">
    <source>
        <dbReference type="SAM" id="Phobius"/>
    </source>
</evidence>
<dbReference type="InterPro" id="IPR000873">
    <property type="entry name" value="AMP-dep_synth/lig_dom"/>
</dbReference>
<dbReference type="FunFam" id="3.40.50.12780:FF:000013">
    <property type="entry name" value="Long-chain-fatty-acid--AMP ligase FadD32"/>
    <property type="match status" value="1"/>
</dbReference>
<keyword evidence="5" id="KW-1133">Transmembrane helix</keyword>
<keyword evidence="3" id="KW-0276">Fatty acid metabolism</keyword>
<sequence length="576" mass="63968">MKRLQVPDRPYRHENLMAMAYQYATEQLNIVPFTFINYSGERPIDIPLSYAELDRRARQVAALLQTRALPGQRVLLLYPVGLDYLCAFFGCLYASMIAVPVYPPVNPRLRDRLASVAEDCSPMIALTTTNTLESIGLRSSLPAPLAKLHWLATDGGLDGFEFLWNEPKVARESVAFLQYTSGSTGRPKGVMVTHGNLLHNLYTIALHFQYRPDDHHLTWLPPYHDMGLIGSVLGTFAAGFPLSFMTPAAFLRRPERWLREISSRRCTVSGGPNFAYELCLENIPESRDTDLDLSSWNLAFSGAEPVRADTLERFARRFASRGFDRRAFYPCYGMAETTLFVTGVNRSESPVTFPSDDGTPIVSCGTVADGMNIEIVDPETGRALPDRGVGEIWVKGPSVTAGYWNRETETRDSFEATSPYLEGHYLRTGDLGFKHNGELYIHGRLKDLIIVRGVNYYPQDIEATVSGCHEAIASGLGVAFSVDRGSEEKLIFVQEIGQQNQEQAGDILAAIRKAIADGHNIQPQEIVLVEKGSVPKTTSGKLCRQPCRERYLQRDLPAIAVWTNPAPVAESLASVS</sequence>
<dbReference type="InterPro" id="IPR042099">
    <property type="entry name" value="ANL_N_sf"/>
</dbReference>